<evidence type="ECO:0000313" key="1">
    <source>
        <dbReference type="EMBL" id="OWM90544.1"/>
    </source>
</evidence>
<gene>
    <name evidence="1" type="ORF">CDL15_Pgr014847</name>
    <name evidence="2" type="ORF">CRG98_014244</name>
</gene>
<accession>A0A218Y023</accession>
<dbReference type="PANTHER" id="PTHR36795">
    <property type="entry name" value="OS01G0938400 PROTEIN"/>
    <property type="match status" value="1"/>
</dbReference>
<evidence type="ECO:0000313" key="3">
    <source>
        <dbReference type="Proteomes" id="UP000197138"/>
    </source>
</evidence>
<comment type="caution">
    <text evidence="1">The sequence shown here is derived from an EMBL/GenBank/DDBJ whole genome shotgun (WGS) entry which is preliminary data.</text>
</comment>
<evidence type="ECO:0000313" key="2">
    <source>
        <dbReference type="EMBL" id="PKI65362.1"/>
    </source>
</evidence>
<sequence>MKSMPNSSPGSIHPLYSNPLLVWTWLIKLMDSVKARSSYYWPGSENGGWSDTEEVKEDARTFQSRKFRNLRKARKQLKVRVPGLRRTWFRRRRARILFLISSLKLSWERALKRLKRGLAHWNVLLSGNHMLFM</sequence>
<proteinExistence type="predicted"/>
<dbReference type="Proteomes" id="UP000197138">
    <property type="component" value="Unassembled WGS sequence"/>
</dbReference>
<dbReference type="AlphaFoldDB" id="A0A218Y023"/>
<name>A0A218Y023_PUNGR</name>
<reference evidence="2 4" key="3">
    <citation type="submission" date="2017-11" db="EMBL/GenBank/DDBJ databases">
        <title>De-novo sequencing of pomegranate (Punica granatum L.) genome.</title>
        <authorList>
            <person name="Akparov Z."/>
            <person name="Amiraslanov A."/>
            <person name="Hajiyeva S."/>
            <person name="Abbasov M."/>
            <person name="Kaur K."/>
            <person name="Hamwieh A."/>
            <person name="Solovyev V."/>
            <person name="Salamov A."/>
            <person name="Braich B."/>
            <person name="Kosarev P."/>
            <person name="Mahmoud A."/>
            <person name="Hajiyev E."/>
            <person name="Babayeva S."/>
            <person name="Izzatullayeva V."/>
            <person name="Mammadov A."/>
            <person name="Mammadov A."/>
            <person name="Sharifova S."/>
            <person name="Ojaghi J."/>
            <person name="Eynullazada K."/>
            <person name="Bayramov B."/>
            <person name="Abdulazimova A."/>
            <person name="Shahmuradov I."/>
        </authorList>
    </citation>
    <scope>NUCLEOTIDE SEQUENCE [LARGE SCALE GENOMIC DNA]</scope>
    <source>
        <strain evidence="2">AG2017</strain>
        <strain evidence="4">cv. AG2017</strain>
        <tissue evidence="2">Leaf</tissue>
    </source>
</reference>
<keyword evidence="4" id="KW-1185">Reference proteome</keyword>
<reference evidence="1" key="2">
    <citation type="submission" date="2017-06" db="EMBL/GenBank/DDBJ databases">
        <title>The pomegranate genome and the genomics of punicalagin biosynthesis.</title>
        <authorList>
            <person name="Xu C."/>
        </authorList>
    </citation>
    <scope>NUCLEOTIDE SEQUENCE [LARGE SCALE GENOMIC DNA]</scope>
    <source>
        <tissue evidence="1">Fresh leaf</tissue>
    </source>
</reference>
<dbReference type="PANTHER" id="PTHR36795:SF2">
    <property type="entry name" value="OS01G0938400 PROTEIN"/>
    <property type="match status" value="1"/>
</dbReference>
<evidence type="ECO:0000313" key="4">
    <source>
        <dbReference type="Proteomes" id="UP000233551"/>
    </source>
</evidence>
<dbReference type="Proteomes" id="UP000233551">
    <property type="component" value="Unassembled WGS sequence"/>
</dbReference>
<protein>
    <submittedName>
        <fullName evidence="1">Uncharacterized protein</fullName>
    </submittedName>
</protein>
<dbReference type="EMBL" id="MTKT01000548">
    <property type="protein sequence ID" value="OWM90544.1"/>
    <property type="molecule type" value="Genomic_DNA"/>
</dbReference>
<dbReference type="EMBL" id="PGOL01000756">
    <property type="protein sequence ID" value="PKI65362.1"/>
    <property type="molecule type" value="Genomic_DNA"/>
</dbReference>
<organism evidence="1 3">
    <name type="scientific">Punica granatum</name>
    <name type="common">Pomegranate</name>
    <dbReference type="NCBI Taxonomy" id="22663"/>
    <lineage>
        <taxon>Eukaryota</taxon>
        <taxon>Viridiplantae</taxon>
        <taxon>Streptophyta</taxon>
        <taxon>Embryophyta</taxon>
        <taxon>Tracheophyta</taxon>
        <taxon>Spermatophyta</taxon>
        <taxon>Magnoliopsida</taxon>
        <taxon>eudicotyledons</taxon>
        <taxon>Gunneridae</taxon>
        <taxon>Pentapetalae</taxon>
        <taxon>rosids</taxon>
        <taxon>malvids</taxon>
        <taxon>Myrtales</taxon>
        <taxon>Lythraceae</taxon>
        <taxon>Punica</taxon>
    </lineage>
</organism>
<reference evidence="3" key="1">
    <citation type="journal article" date="2017" name="Plant J.">
        <title>The pomegranate (Punica granatum L.) genome and the genomics of punicalagin biosynthesis.</title>
        <authorList>
            <person name="Qin G."/>
            <person name="Xu C."/>
            <person name="Ming R."/>
            <person name="Tang H."/>
            <person name="Guyot R."/>
            <person name="Kramer E.M."/>
            <person name="Hu Y."/>
            <person name="Yi X."/>
            <person name="Qi Y."/>
            <person name="Xu X."/>
            <person name="Gao Z."/>
            <person name="Pan H."/>
            <person name="Jian J."/>
            <person name="Tian Y."/>
            <person name="Yue Z."/>
            <person name="Xu Y."/>
        </authorList>
    </citation>
    <scope>NUCLEOTIDE SEQUENCE [LARGE SCALE GENOMIC DNA]</scope>
    <source>
        <strain evidence="3">cv. Dabenzi</strain>
    </source>
</reference>